<dbReference type="GO" id="GO:0003841">
    <property type="term" value="F:1-acylglycerol-3-phosphate O-acyltransferase activity"/>
    <property type="evidence" value="ECO:0007669"/>
    <property type="project" value="TreeGrafter"/>
</dbReference>
<dbReference type="PANTHER" id="PTHR10434:SF66">
    <property type="entry name" value="PHOSPHOLIPID_GLYCEROL ACYLTRANSFERASE DOMAIN-CONTAINING PROTEIN"/>
    <property type="match status" value="1"/>
</dbReference>
<evidence type="ECO:0000256" key="2">
    <source>
        <dbReference type="ARBA" id="ARBA00022679"/>
    </source>
</evidence>
<keyword evidence="4" id="KW-0812">Transmembrane</keyword>
<dbReference type="EMBL" id="QFQP01000023">
    <property type="protein sequence ID" value="PZR08928.1"/>
    <property type="molecule type" value="Genomic_DNA"/>
</dbReference>
<dbReference type="SMART" id="SM00563">
    <property type="entry name" value="PlsC"/>
    <property type="match status" value="1"/>
</dbReference>
<proteinExistence type="predicted"/>
<dbReference type="AlphaFoldDB" id="A0A2W5UIU8"/>
<evidence type="ECO:0000256" key="4">
    <source>
        <dbReference type="SAM" id="Phobius"/>
    </source>
</evidence>
<feature type="transmembrane region" description="Helical" evidence="4">
    <location>
        <begin position="25"/>
        <end position="51"/>
    </location>
</feature>
<dbReference type="SUPFAM" id="SSF69593">
    <property type="entry name" value="Glycerol-3-phosphate (1)-acyltransferase"/>
    <property type="match status" value="1"/>
</dbReference>
<dbReference type="GO" id="GO:0006654">
    <property type="term" value="P:phosphatidic acid biosynthetic process"/>
    <property type="evidence" value="ECO:0007669"/>
    <property type="project" value="TreeGrafter"/>
</dbReference>
<comment type="pathway">
    <text evidence="1">Lipid metabolism.</text>
</comment>
<accession>A0A2W5UIU8</accession>
<comment type="caution">
    <text evidence="6">The sequence shown here is derived from an EMBL/GenBank/DDBJ whole genome shotgun (WGS) entry which is preliminary data.</text>
</comment>
<organism evidence="6 7">
    <name type="scientific">Archangium gephyra</name>
    <dbReference type="NCBI Taxonomy" id="48"/>
    <lineage>
        <taxon>Bacteria</taxon>
        <taxon>Pseudomonadati</taxon>
        <taxon>Myxococcota</taxon>
        <taxon>Myxococcia</taxon>
        <taxon>Myxococcales</taxon>
        <taxon>Cystobacterineae</taxon>
        <taxon>Archangiaceae</taxon>
        <taxon>Archangium</taxon>
    </lineage>
</organism>
<dbReference type="InterPro" id="IPR002123">
    <property type="entry name" value="Plipid/glycerol_acylTrfase"/>
</dbReference>
<sequence>MESHVRTEPLLQEPMFEPEGNRFEIFLRIVATGFCFVTFGVVTLTAGVVLFSAMLVMHRTVEGRLSASRSIVRWWFSTFVEIMRLLGVLDYEFHGVEKLQRPGLLILANHPSLIDVVIIGSLVPRFCAVVRSNLMKNPVIRVAIEGAGYITNDQGLGLVHGAEKALAQGDDVVIFPQGTRTPENGDIKFQRGAANVAIRNRRAVTPVVITCQPRGLARYQRWYQVPPRRMHFVIRVHDDLQVDPFLEAGVPEALAVRRLNAHLEAFFEQESRRATP</sequence>
<protein>
    <submittedName>
        <fullName evidence="6">1-acyl-sn-glycerol-3-phosphate acyltransferase</fullName>
    </submittedName>
</protein>
<evidence type="ECO:0000313" key="7">
    <source>
        <dbReference type="Proteomes" id="UP000249061"/>
    </source>
</evidence>
<keyword evidence="4" id="KW-0472">Membrane</keyword>
<evidence type="ECO:0000256" key="1">
    <source>
        <dbReference type="ARBA" id="ARBA00005189"/>
    </source>
</evidence>
<dbReference type="PANTHER" id="PTHR10434">
    <property type="entry name" value="1-ACYL-SN-GLYCEROL-3-PHOSPHATE ACYLTRANSFERASE"/>
    <property type="match status" value="1"/>
</dbReference>
<gene>
    <name evidence="6" type="ORF">DI536_23875</name>
</gene>
<feature type="domain" description="Phospholipid/glycerol acyltransferase" evidence="5">
    <location>
        <begin position="104"/>
        <end position="212"/>
    </location>
</feature>
<keyword evidence="2 6" id="KW-0808">Transferase</keyword>
<evidence type="ECO:0000256" key="3">
    <source>
        <dbReference type="ARBA" id="ARBA00023315"/>
    </source>
</evidence>
<dbReference type="CDD" id="cd07989">
    <property type="entry name" value="LPLAT_AGPAT-like"/>
    <property type="match status" value="1"/>
</dbReference>
<dbReference type="Pfam" id="PF01553">
    <property type="entry name" value="Acyltransferase"/>
    <property type="match status" value="1"/>
</dbReference>
<keyword evidence="4" id="KW-1133">Transmembrane helix</keyword>
<keyword evidence="3 6" id="KW-0012">Acyltransferase</keyword>
<dbReference type="Proteomes" id="UP000249061">
    <property type="component" value="Unassembled WGS sequence"/>
</dbReference>
<name>A0A2W5UIU8_9BACT</name>
<evidence type="ECO:0000259" key="5">
    <source>
        <dbReference type="SMART" id="SM00563"/>
    </source>
</evidence>
<reference evidence="6 7" key="1">
    <citation type="submission" date="2017-08" db="EMBL/GenBank/DDBJ databases">
        <title>Infants hospitalized years apart are colonized by the same room-sourced microbial strains.</title>
        <authorList>
            <person name="Brooks B."/>
            <person name="Olm M.R."/>
            <person name="Firek B.A."/>
            <person name="Baker R."/>
            <person name="Thomas B.C."/>
            <person name="Morowitz M.J."/>
            <person name="Banfield J.F."/>
        </authorList>
    </citation>
    <scope>NUCLEOTIDE SEQUENCE [LARGE SCALE GENOMIC DNA]</scope>
    <source>
        <strain evidence="6">S2_003_000_R2_14</strain>
    </source>
</reference>
<evidence type="ECO:0000313" key="6">
    <source>
        <dbReference type="EMBL" id="PZR08928.1"/>
    </source>
</evidence>